<proteinExistence type="predicted"/>
<feature type="chain" id="PRO_5042023103" evidence="1">
    <location>
        <begin position="19"/>
        <end position="188"/>
    </location>
</feature>
<keyword evidence="3" id="KW-1185">Reference proteome</keyword>
<accession>A0AAE0WV40</accession>
<comment type="caution">
    <text evidence="2">The sequence shown here is derived from an EMBL/GenBank/DDBJ whole genome shotgun (WGS) entry which is preliminary data.</text>
</comment>
<reference evidence="2" key="1">
    <citation type="submission" date="2023-07" db="EMBL/GenBank/DDBJ databases">
        <title>Black Yeasts Isolated from many extreme environments.</title>
        <authorList>
            <person name="Coleine C."/>
            <person name="Stajich J.E."/>
            <person name="Selbmann L."/>
        </authorList>
    </citation>
    <scope>NUCLEOTIDE SEQUENCE</scope>
    <source>
        <strain evidence="2">CCFEE 5485</strain>
    </source>
</reference>
<evidence type="ECO:0000313" key="3">
    <source>
        <dbReference type="Proteomes" id="UP001274830"/>
    </source>
</evidence>
<sequence length="188" mass="20281">MDGILVTFFALLAVIASSRPLATNPGFQISRLFMWEIQGHNTTIIFNILDPDPLTNGTGVCSGSWKTGSGGYPQDSYKQCGNTTFAWNMASYDNTESYTLGLEHVFVDPSIGPYPYDQMISFGRATSALLRSMKPCASKSATGLFGLRSMPRVQSAVEGRQMRLGLASSTNDLANDVLAERADAAAYA</sequence>
<organism evidence="2 3">
    <name type="scientific">Recurvomyces mirabilis</name>
    <dbReference type="NCBI Taxonomy" id="574656"/>
    <lineage>
        <taxon>Eukaryota</taxon>
        <taxon>Fungi</taxon>
        <taxon>Dikarya</taxon>
        <taxon>Ascomycota</taxon>
        <taxon>Pezizomycotina</taxon>
        <taxon>Dothideomycetes</taxon>
        <taxon>Dothideomycetidae</taxon>
        <taxon>Mycosphaerellales</taxon>
        <taxon>Teratosphaeriaceae</taxon>
        <taxon>Recurvomyces</taxon>
    </lineage>
</organism>
<dbReference type="EMBL" id="JAUTXT010000003">
    <property type="protein sequence ID" value="KAK3678728.1"/>
    <property type="molecule type" value="Genomic_DNA"/>
</dbReference>
<name>A0AAE0WV40_9PEZI</name>
<dbReference type="AlphaFoldDB" id="A0AAE0WV40"/>
<keyword evidence="1" id="KW-0732">Signal</keyword>
<gene>
    <name evidence="2" type="ORF">LTR78_001181</name>
</gene>
<protein>
    <submittedName>
        <fullName evidence="2">Uncharacterized protein</fullName>
    </submittedName>
</protein>
<dbReference type="Proteomes" id="UP001274830">
    <property type="component" value="Unassembled WGS sequence"/>
</dbReference>
<feature type="signal peptide" evidence="1">
    <location>
        <begin position="1"/>
        <end position="18"/>
    </location>
</feature>
<evidence type="ECO:0000256" key="1">
    <source>
        <dbReference type="SAM" id="SignalP"/>
    </source>
</evidence>
<evidence type="ECO:0000313" key="2">
    <source>
        <dbReference type="EMBL" id="KAK3678728.1"/>
    </source>
</evidence>